<gene>
    <name evidence="1" type="ORF">Pint_33802</name>
</gene>
<keyword evidence="2" id="KW-1185">Reference proteome</keyword>
<organism evidence="1 2">
    <name type="scientific">Pistacia integerrima</name>
    <dbReference type="NCBI Taxonomy" id="434235"/>
    <lineage>
        <taxon>Eukaryota</taxon>
        <taxon>Viridiplantae</taxon>
        <taxon>Streptophyta</taxon>
        <taxon>Embryophyta</taxon>
        <taxon>Tracheophyta</taxon>
        <taxon>Spermatophyta</taxon>
        <taxon>Magnoliopsida</taxon>
        <taxon>eudicotyledons</taxon>
        <taxon>Gunneridae</taxon>
        <taxon>Pentapetalae</taxon>
        <taxon>rosids</taxon>
        <taxon>malvids</taxon>
        <taxon>Sapindales</taxon>
        <taxon>Anacardiaceae</taxon>
        <taxon>Pistacia</taxon>
    </lineage>
</organism>
<sequence length="453" mass="50782">MKTNFVLLLQIFFFLYLFHFTNSSSSPIISRFQEYLQINTSQPFPDYKKVTTFLLSQAQSLSLVSQTFELAKNKPIVLLKWPGSNPYLPSILLYSHTDVVPSEPEKWSRPPFGAHLDSEGNIFARGSQDMKCVGMQYLEAIRKLKAGGFQPVRTVYVAFAPDEEIGGHDGAEKFAESDVFKNMNVGVVLDEGLASPSENYRAFYAERCPWWLVIKARGAPGHGAKLYDNSAMENLFKSIESVKRFRGSQFDLVKAGLKGEGEVISVNMAFLKAGTPSPTGFIMNLQPSEAEASFDIRVPPTANTEALERRIAEEWAAASRNMTFEVILLPIQIISTFKQKTSVHDKFGKPIITATDISNPWWSLLEEAVKNANGKLGKPEIFPASTDARYFRERGLPAIGFSPMANTPILLHDHNELLNQAEYLKGIDIYESIIKAYASYVQHTKEEISRDEL</sequence>
<name>A0ACC0X926_9ROSI</name>
<proteinExistence type="predicted"/>
<evidence type="ECO:0000313" key="1">
    <source>
        <dbReference type="EMBL" id="KAJ0010964.1"/>
    </source>
</evidence>
<comment type="caution">
    <text evidence="1">The sequence shown here is derived from an EMBL/GenBank/DDBJ whole genome shotgun (WGS) entry which is preliminary data.</text>
</comment>
<evidence type="ECO:0000313" key="2">
    <source>
        <dbReference type="Proteomes" id="UP001163603"/>
    </source>
</evidence>
<protein>
    <submittedName>
        <fullName evidence="1">Uncharacterized protein</fullName>
    </submittedName>
</protein>
<dbReference type="EMBL" id="CM047749">
    <property type="protein sequence ID" value="KAJ0010964.1"/>
    <property type="molecule type" value="Genomic_DNA"/>
</dbReference>
<accession>A0ACC0X926</accession>
<reference evidence="2" key="1">
    <citation type="journal article" date="2023" name="G3 (Bethesda)">
        <title>Genome assembly and association tests identify interacting loci associated with vigor, precocity, and sex in interspecific pistachio rootstocks.</title>
        <authorList>
            <person name="Palmer W."/>
            <person name="Jacygrad E."/>
            <person name="Sagayaradj S."/>
            <person name="Cavanaugh K."/>
            <person name="Han R."/>
            <person name="Bertier L."/>
            <person name="Beede B."/>
            <person name="Kafkas S."/>
            <person name="Golino D."/>
            <person name="Preece J."/>
            <person name="Michelmore R."/>
        </authorList>
    </citation>
    <scope>NUCLEOTIDE SEQUENCE [LARGE SCALE GENOMIC DNA]</scope>
</reference>
<dbReference type="Proteomes" id="UP001163603">
    <property type="component" value="Chromosome 14"/>
</dbReference>